<dbReference type="RefSeq" id="WP_322607563.1">
    <property type="nucleotide sequence ID" value="NZ_JARVCO010000004.1"/>
</dbReference>
<evidence type="ECO:0000313" key="1">
    <source>
        <dbReference type="EMBL" id="MDZ8117760.1"/>
    </source>
</evidence>
<evidence type="ECO:0008006" key="3">
    <source>
        <dbReference type="Google" id="ProtNLM"/>
    </source>
</evidence>
<dbReference type="EMBL" id="JARVCO010000004">
    <property type="protein sequence ID" value="MDZ8117760.1"/>
    <property type="molecule type" value="Genomic_DNA"/>
</dbReference>
<gene>
    <name evidence="1" type="ORF">P9H32_03910</name>
</gene>
<protein>
    <recommendedName>
        <fullName evidence="3">DUF5060 domain-containing protein</fullName>
    </recommendedName>
</protein>
<accession>A0ABU5MUA4</accession>
<comment type="caution">
    <text evidence="1">The sequence shown here is derived from an EMBL/GenBank/DDBJ whole genome shotgun (WGS) entry which is preliminary data.</text>
</comment>
<proteinExistence type="predicted"/>
<keyword evidence="2" id="KW-1185">Reference proteome</keyword>
<name>A0ABU5MUA4_9BACT</name>
<dbReference type="Proteomes" id="UP001290861">
    <property type="component" value="Unassembled WGS sequence"/>
</dbReference>
<evidence type="ECO:0000313" key="2">
    <source>
        <dbReference type="Proteomes" id="UP001290861"/>
    </source>
</evidence>
<organism evidence="1 2">
    <name type="scientific">Pontiella agarivorans</name>
    <dbReference type="NCBI Taxonomy" id="3038953"/>
    <lineage>
        <taxon>Bacteria</taxon>
        <taxon>Pseudomonadati</taxon>
        <taxon>Kiritimatiellota</taxon>
        <taxon>Kiritimatiellia</taxon>
        <taxon>Kiritimatiellales</taxon>
        <taxon>Pontiellaceae</taxon>
        <taxon>Pontiella</taxon>
    </lineage>
</organism>
<sequence>MKKIWITWIAAFFCLQAFTGEIGLPTERLALPAVSGTHLVCVWDDAAQNWMGSFETYDHAGVYEFQVPEWGKWYWIGLWDSSKGEYVYGKWVGHFLTD</sequence>
<reference evidence="1 2" key="1">
    <citation type="journal article" date="2024" name="Appl. Environ. Microbiol.">
        <title>Pontiella agarivorans sp. nov., a novel marine anaerobic bacterium capable of degrading macroalgal polysaccharides and fixing nitrogen.</title>
        <authorList>
            <person name="Liu N."/>
            <person name="Kivenson V."/>
            <person name="Peng X."/>
            <person name="Cui Z."/>
            <person name="Lankiewicz T.S."/>
            <person name="Gosselin K.M."/>
            <person name="English C.J."/>
            <person name="Blair E.M."/>
            <person name="O'Malley M.A."/>
            <person name="Valentine D.L."/>
        </authorList>
    </citation>
    <scope>NUCLEOTIDE SEQUENCE [LARGE SCALE GENOMIC DNA]</scope>
    <source>
        <strain evidence="1 2">NLcol2</strain>
    </source>
</reference>